<dbReference type="Pfam" id="PF00072">
    <property type="entry name" value="Response_reg"/>
    <property type="match status" value="1"/>
</dbReference>
<keyword evidence="2" id="KW-0902">Two-component regulatory system</keyword>
<evidence type="ECO:0000313" key="8">
    <source>
        <dbReference type="EMBL" id="MBK1645054.1"/>
    </source>
</evidence>
<keyword evidence="5" id="KW-0804">Transcription</keyword>
<dbReference type="GO" id="GO:0003677">
    <property type="term" value="F:DNA binding"/>
    <property type="evidence" value="ECO:0007669"/>
    <property type="project" value="UniProtKB-KW"/>
</dbReference>
<dbReference type="PANTHER" id="PTHR44591:SF22">
    <property type="entry name" value="CHEY SUBFAMILY"/>
    <property type="match status" value="1"/>
</dbReference>
<dbReference type="PANTHER" id="PTHR44591">
    <property type="entry name" value="STRESS RESPONSE REGULATOR PROTEIN 1"/>
    <property type="match status" value="1"/>
</dbReference>
<keyword evidence="9" id="KW-1185">Reference proteome</keyword>
<evidence type="ECO:0000259" key="7">
    <source>
        <dbReference type="PROSITE" id="PS50110"/>
    </source>
</evidence>
<feature type="domain" description="Response regulatory" evidence="7">
    <location>
        <begin position="4"/>
        <end position="120"/>
    </location>
</feature>
<evidence type="ECO:0000256" key="2">
    <source>
        <dbReference type="ARBA" id="ARBA00023012"/>
    </source>
</evidence>
<organism evidence="8 9">
    <name type="scientific">Thiocapsa imhoffii</name>
    <dbReference type="NCBI Taxonomy" id="382777"/>
    <lineage>
        <taxon>Bacteria</taxon>
        <taxon>Pseudomonadati</taxon>
        <taxon>Pseudomonadota</taxon>
        <taxon>Gammaproteobacteria</taxon>
        <taxon>Chromatiales</taxon>
        <taxon>Chromatiaceae</taxon>
        <taxon>Thiocapsa</taxon>
    </lineage>
</organism>
<dbReference type="FunFam" id="3.40.50.2300:FF:000001">
    <property type="entry name" value="DNA-binding response regulator PhoB"/>
    <property type="match status" value="1"/>
</dbReference>
<evidence type="ECO:0000256" key="6">
    <source>
        <dbReference type="PROSITE-ProRule" id="PRU00169"/>
    </source>
</evidence>
<protein>
    <submittedName>
        <fullName evidence="8">Two-component system response regulator</fullName>
    </submittedName>
</protein>
<name>A0A9X0WIT9_9GAMM</name>
<dbReference type="InterPro" id="IPR011006">
    <property type="entry name" value="CheY-like_superfamily"/>
</dbReference>
<dbReference type="RefSeq" id="WP_200387861.1">
    <property type="nucleotide sequence ID" value="NZ_NRSD01000009.1"/>
</dbReference>
<comment type="caution">
    <text evidence="8">The sequence shown here is derived from an EMBL/GenBank/DDBJ whole genome shotgun (WGS) entry which is preliminary data.</text>
</comment>
<sequence length="122" mass="13358">MSKRILIVDDEPNIVISLEFLMMREGHEVRVARDGEAGLAAVRTHRPDLVVLDVMMPKLDGFAVLEAVRADPNLTGTRILMLTAKGREAEQTKGMALGADAYMPKPFSTRDLVAKVKELLGG</sequence>
<feature type="modified residue" description="4-aspartylphosphate" evidence="6">
    <location>
        <position position="53"/>
    </location>
</feature>
<dbReference type="SMART" id="SM00448">
    <property type="entry name" value="REC"/>
    <property type="match status" value="1"/>
</dbReference>
<keyword evidence="1 6" id="KW-0597">Phosphoprotein</keyword>
<proteinExistence type="predicted"/>
<dbReference type="EMBL" id="NRSD01000009">
    <property type="protein sequence ID" value="MBK1645054.1"/>
    <property type="molecule type" value="Genomic_DNA"/>
</dbReference>
<evidence type="ECO:0000256" key="1">
    <source>
        <dbReference type="ARBA" id="ARBA00022553"/>
    </source>
</evidence>
<dbReference type="Proteomes" id="UP001138802">
    <property type="component" value="Unassembled WGS sequence"/>
</dbReference>
<dbReference type="Gene3D" id="3.40.50.2300">
    <property type="match status" value="1"/>
</dbReference>
<evidence type="ECO:0000313" key="9">
    <source>
        <dbReference type="Proteomes" id="UP001138802"/>
    </source>
</evidence>
<dbReference type="InterPro" id="IPR001789">
    <property type="entry name" value="Sig_transdc_resp-reg_receiver"/>
</dbReference>
<accession>A0A9X0WIT9</accession>
<dbReference type="AlphaFoldDB" id="A0A9X0WIT9"/>
<dbReference type="GO" id="GO:0000160">
    <property type="term" value="P:phosphorelay signal transduction system"/>
    <property type="evidence" value="ECO:0007669"/>
    <property type="project" value="UniProtKB-KW"/>
</dbReference>
<evidence type="ECO:0000256" key="4">
    <source>
        <dbReference type="ARBA" id="ARBA00023125"/>
    </source>
</evidence>
<evidence type="ECO:0000256" key="5">
    <source>
        <dbReference type="ARBA" id="ARBA00023163"/>
    </source>
</evidence>
<evidence type="ECO:0000256" key="3">
    <source>
        <dbReference type="ARBA" id="ARBA00023015"/>
    </source>
</evidence>
<keyword evidence="4" id="KW-0238">DNA-binding</keyword>
<reference evidence="8 9" key="1">
    <citation type="journal article" date="2020" name="Microorganisms">
        <title>Osmotic Adaptation and Compatible Solute Biosynthesis of Phototrophic Bacteria as Revealed from Genome Analyses.</title>
        <authorList>
            <person name="Imhoff J.F."/>
            <person name="Rahn T."/>
            <person name="Kunzel S."/>
            <person name="Keller A."/>
            <person name="Neulinger S.C."/>
        </authorList>
    </citation>
    <scope>NUCLEOTIDE SEQUENCE [LARGE SCALE GENOMIC DNA]</scope>
    <source>
        <strain evidence="8 9">DSM 21303</strain>
    </source>
</reference>
<keyword evidence="3" id="KW-0805">Transcription regulation</keyword>
<gene>
    <name evidence="8" type="ORF">CKO25_10395</name>
</gene>
<dbReference type="PROSITE" id="PS50110">
    <property type="entry name" value="RESPONSE_REGULATORY"/>
    <property type="match status" value="1"/>
</dbReference>
<dbReference type="InterPro" id="IPR050595">
    <property type="entry name" value="Bact_response_regulator"/>
</dbReference>
<dbReference type="SUPFAM" id="SSF52172">
    <property type="entry name" value="CheY-like"/>
    <property type="match status" value="1"/>
</dbReference>